<dbReference type="AlphaFoldDB" id="A0A9N7UV21"/>
<organism evidence="2 3">
    <name type="scientific">Pleuronectes platessa</name>
    <name type="common">European plaice</name>
    <dbReference type="NCBI Taxonomy" id="8262"/>
    <lineage>
        <taxon>Eukaryota</taxon>
        <taxon>Metazoa</taxon>
        <taxon>Chordata</taxon>
        <taxon>Craniata</taxon>
        <taxon>Vertebrata</taxon>
        <taxon>Euteleostomi</taxon>
        <taxon>Actinopterygii</taxon>
        <taxon>Neopterygii</taxon>
        <taxon>Teleostei</taxon>
        <taxon>Neoteleostei</taxon>
        <taxon>Acanthomorphata</taxon>
        <taxon>Carangaria</taxon>
        <taxon>Pleuronectiformes</taxon>
        <taxon>Pleuronectoidei</taxon>
        <taxon>Pleuronectidae</taxon>
        <taxon>Pleuronectes</taxon>
    </lineage>
</organism>
<keyword evidence="3" id="KW-1185">Reference proteome</keyword>
<comment type="caution">
    <text evidence="2">The sequence shown here is derived from an EMBL/GenBank/DDBJ whole genome shotgun (WGS) entry which is preliminary data.</text>
</comment>
<name>A0A9N7UV21_PLEPL</name>
<gene>
    <name evidence="2" type="ORF">PLEPLA_LOCUS26616</name>
</gene>
<evidence type="ECO:0000313" key="3">
    <source>
        <dbReference type="Proteomes" id="UP001153269"/>
    </source>
</evidence>
<evidence type="ECO:0000313" key="2">
    <source>
        <dbReference type="EMBL" id="CAB1438723.1"/>
    </source>
</evidence>
<accession>A0A9N7UV21</accession>
<sequence length="197" mass="22004">MAVLGRIQDTELLPATVRDDRHSTGRCYTTLQPSVLRLGKKAFRNEVVVVPLLKEALPRAILVFPLVMVEEPRDVVLLPLEIEEFPRAIRLFPLFMVVLPRERAVFPSVKLVLPIEEKLVFLTQIRRRGSGLTRSEASHTHAARPALRNLTGNSNISCNPERTRMLSVDSTTPVSHNALVELVDVGSGRPHTTHVSL</sequence>
<reference evidence="2" key="1">
    <citation type="submission" date="2020-03" db="EMBL/GenBank/DDBJ databases">
        <authorList>
            <person name="Weist P."/>
        </authorList>
    </citation>
    <scope>NUCLEOTIDE SEQUENCE</scope>
</reference>
<protein>
    <submittedName>
        <fullName evidence="2">Uncharacterized protein</fullName>
    </submittedName>
</protein>
<dbReference type="EMBL" id="CADEAL010002201">
    <property type="protein sequence ID" value="CAB1438723.1"/>
    <property type="molecule type" value="Genomic_DNA"/>
</dbReference>
<dbReference type="Proteomes" id="UP001153269">
    <property type="component" value="Unassembled WGS sequence"/>
</dbReference>
<proteinExistence type="predicted"/>
<evidence type="ECO:0000256" key="1">
    <source>
        <dbReference type="SAM" id="MobiDB-lite"/>
    </source>
</evidence>
<feature type="region of interest" description="Disordered" evidence="1">
    <location>
        <begin position="132"/>
        <end position="154"/>
    </location>
</feature>